<dbReference type="STRING" id="1307839.L21SP5_03122"/>
<feature type="coiled-coil region" evidence="1">
    <location>
        <begin position="359"/>
        <end position="393"/>
    </location>
</feature>
<organism evidence="3 4">
    <name type="scientific">Salinivirga cyanobacteriivorans</name>
    <dbReference type="NCBI Taxonomy" id="1307839"/>
    <lineage>
        <taxon>Bacteria</taxon>
        <taxon>Pseudomonadati</taxon>
        <taxon>Bacteroidota</taxon>
        <taxon>Bacteroidia</taxon>
        <taxon>Bacteroidales</taxon>
        <taxon>Salinivirgaceae</taxon>
        <taxon>Salinivirga</taxon>
    </lineage>
</organism>
<sequence>MKELSTKEIQQMISDIAEGFASIDHKVMELTEVSNDDFTALNNIMKNHHETTYEIAQSTTQIIENIQNLKHNDALLHLRSTTDNIKLALKECATNIKNYMDQVNILNLDFKHLYIPILNFKQNISTLKFLITNLKLNQGLVAQKNQTNTNELIDKLNKKIEEIQAEIPRVAKDVELLKNQFQKAYDKANTINLHFSKAYLQEPEAIDQVITFIEKGIEKTANIKRTLEQKNQHSFQNLNQVITNLQYHDIIRQKIEHIQDTHKNIITELNNLEKEKNIIKKGLEYVNQIPGITEIQAAQLLLTNKEYQSAIENISKKLIETANTLEEVNNLSYSIFNNDNNIEITTQLEENAKNLPGKMKEATTAIMGLVEENEELQKQISNHVNHYENLEAIEHDINAIIKEINKNLSPQNDIKTITGKLITLLNDINDSRSNIGKIINAHQNNQLISLIENINEQKSVIEKQKIEKQKSSEFTEAFKALNNQITKNCKAYKELDSELQNTLENIKYYDFYEHEVEEIINQLNLIYQKIKPLSGDNQHESDLMSAMEKAYTMESQREIHQHKTEDEQQDEKEDDDNLELF</sequence>
<reference evidence="3 4" key="1">
    <citation type="submission" date="2015-11" db="EMBL/GenBank/DDBJ databases">
        <title>Description and complete genome sequence of a novel strain predominating in hypersaline microbial mats and representing a new family of the Bacteriodetes phylum.</title>
        <authorList>
            <person name="Spring S."/>
            <person name="Bunk B."/>
            <person name="Sproer C."/>
            <person name="Klenk H.-P."/>
        </authorList>
    </citation>
    <scope>NUCLEOTIDE SEQUENCE [LARGE SCALE GENOMIC DNA]</scope>
    <source>
        <strain evidence="3 4">L21-Spi-D4</strain>
    </source>
</reference>
<dbReference type="RefSeq" id="WP_057954086.1">
    <property type="nucleotide sequence ID" value="NZ_CP013118.1"/>
</dbReference>
<evidence type="ECO:0000313" key="4">
    <source>
        <dbReference type="Proteomes" id="UP000064893"/>
    </source>
</evidence>
<keyword evidence="1" id="KW-0175">Coiled coil</keyword>
<feature type="coiled-coil region" evidence="1">
    <location>
        <begin position="146"/>
        <end position="180"/>
    </location>
</feature>
<accession>A0A0S2I338</accession>
<feature type="compositionally biased region" description="Basic and acidic residues" evidence="2">
    <location>
        <begin position="555"/>
        <end position="566"/>
    </location>
</feature>
<dbReference type="EMBL" id="CP013118">
    <property type="protein sequence ID" value="ALO16737.1"/>
    <property type="molecule type" value="Genomic_DNA"/>
</dbReference>
<dbReference type="OrthoDB" id="9816265at2"/>
<proteinExistence type="predicted"/>
<dbReference type="AlphaFoldDB" id="A0A0S2I338"/>
<feature type="coiled-coil region" evidence="1">
    <location>
        <begin position="255"/>
        <end position="331"/>
    </location>
</feature>
<dbReference type="KEGG" id="blq:L21SP5_03122"/>
<name>A0A0S2I338_9BACT</name>
<keyword evidence="4" id="KW-1185">Reference proteome</keyword>
<feature type="compositionally biased region" description="Acidic residues" evidence="2">
    <location>
        <begin position="567"/>
        <end position="581"/>
    </location>
</feature>
<protein>
    <submittedName>
        <fullName evidence="3">Uncharacterized protein</fullName>
    </submittedName>
</protein>
<gene>
    <name evidence="3" type="ORF">L21SP5_03122</name>
</gene>
<evidence type="ECO:0000313" key="3">
    <source>
        <dbReference type="EMBL" id="ALO16737.1"/>
    </source>
</evidence>
<evidence type="ECO:0000256" key="2">
    <source>
        <dbReference type="SAM" id="MobiDB-lite"/>
    </source>
</evidence>
<feature type="region of interest" description="Disordered" evidence="2">
    <location>
        <begin position="552"/>
        <end position="581"/>
    </location>
</feature>
<dbReference type="Proteomes" id="UP000064893">
    <property type="component" value="Chromosome"/>
</dbReference>
<evidence type="ECO:0000256" key="1">
    <source>
        <dbReference type="SAM" id="Coils"/>
    </source>
</evidence>